<keyword evidence="7 9" id="KW-0460">Magnesium</keyword>
<evidence type="ECO:0000256" key="4">
    <source>
        <dbReference type="ARBA" id="ARBA00012458"/>
    </source>
</evidence>
<dbReference type="EC" id="2.5.1.15" evidence="4 9"/>
<dbReference type="GO" id="GO:0046654">
    <property type="term" value="P:tetrahydrofolate biosynthetic process"/>
    <property type="evidence" value="ECO:0007669"/>
    <property type="project" value="UniProtKB-UniPathway"/>
</dbReference>
<comment type="pathway">
    <text evidence="3 9">Cofactor biosynthesis; tetrahydrofolate biosynthesis; 7,8-dihydrofolate from 2-amino-4-hydroxy-6-hydroxymethyl-7,8-dihydropteridine diphosphate and 4-aminobenzoate: step 1/2.</text>
</comment>
<evidence type="ECO:0000313" key="12">
    <source>
        <dbReference type="Proteomes" id="UP000434580"/>
    </source>
</evidence>
<evidence type="ECO:0000313" key="11">
    <source>
        <dbReference type="EMBL" id="CAA0079974.1"/>
    </source>
</evidence>
<dbReference type="SUPFAM" id="SSF51717">
    <property type="entry name" value="Dihydropteroate synthetase-like"/>
    <property type="match status" value="1"/>
</dbReference>
<keyword evidence="5 9" id="KW-0808">Transferase</keyword>
<feature type="domain" description="Pterin-binding" evidence="10">
    <location>
        <begin position="17"/>
        <end position="275"/>
    </location>
</feature>
<evidence type="ECO:0000256" key="6">
    <source>
        <dbReference type="ARBA" id="ARBA00022723"/>
    </source>
</evidence>
<dbReference type="GO" id="GO:0004156">
    <property type="term" value="F:dihydropteroate synthase activity"/>
    <property type="evidence" value="ECO:0007669"/>
    <property type="project" value="UniProtKB-EC"/>
</dbReference>
<gene>
    <name evidence="11" type="primary">folP</name>
    <name evidence="11" type="ORF">DPBNPPHM_00199</name>
</gene>
<evidence type="ECO:0000256" key="1">
    <source>
        <dbReference type="ARBA" id="ARBA00000012"/>
    </source>
</evidence>
<name>A0A5S9MSI8_9GAMM</name>
<dbReference type="PANTHER" id="PTHR20941:SF1">
    <property type="entry name" value="FOLIC ACID SYNTHESIS PROTEIN FOL1"/>
    <property type="match status" value="1"/>
</dbReference>
<dbReference type="Proteomes" id="UP000434580">
    <property type="component" value="Unassembled WGS sequence"/>
</dbReference>
<protein>
    <recommendedName>
        <fullName evidence="4 9">Dihydropteroate synthase</fullName>
        <shortName evidence="9">DHPS</shortName>
        <ecNumber evidence="4 9">2.5.1.15</ecNumber>
    </recommendedName>
    <alternativeName>
        <fullName evidence="9">Dihydropteroate pyrophosphorylase</fullName>
    </alternativeName>
</protein>
<dbReference type="PANTHER" id="PTHR20941">
    <property type="entry name" value="FOLATE SYNTHESIS PROTEINS"/>
    <property type="match status" value="1"/>
</dbReference>
<evidence type="ECO:0000256" key="2">
    <source>
        <dbReference type="ARBA" id="ARBA00001946"/>
    </source>
</evidence>
<dbReference type="NCBIfam" id="TIGR01496">
    <property type="entry name" value="DHPS"/>
    <property type="match status" value="1"/>
</dbReference>
<accession>A0A5S9MSI8</accession>
<sequence>MTPKLICGSRELDLSRPHVMGILNVTPDSFSDGGECHSGASIDLDKVLRRSEQMQRDGATILDVGGESTRPGAAFVSAAEELDRVVPVVEAIASRLDVVISVDTSTPEVMLAAKQHGAGMLNDVRALTRPGALDAAKRCELPVCLMHMQGEPGSMQDNPNYQDPVADVLSYLQGRMAACLDVGISRQQLLIDPGFGFGKSAAHNLALLANLSAFRRLGVPILVGMSRKSMIASVLGGCGVSERLPASIALAVMAVERGSKIIRVHDVRATSDAVQMAIAVLDAESSD</sequence>
<dbReference type="UniPathway" id="UPA00077">
    <property type="reaction ID" value="UER00156"/>
</dbReference>
<dbReference type="OrthoDB" id="9811744at2"/>
<dbReference type="InterPro" id="IPR006390">
    <property type="entry name" value="DHP_synth_dom"/>
</dbReference>
<dbReference type="InterPro" id="IPR045031">
    <property type="entry name" value="DHP_synth-like"/>
</dbReference>
<dbReference type="PROSITE" id="PS00792">
    <property type="entry name" value="DHPS_1"/>
    <property type="match status" value="1"/>
</dbReference>
<dbReference type="EMBL" id="CACSII010000001">
    <property type="protein sequence ID" value="CAA0079974.1"/>
    <property type="molecule type" value="Genomic_DNA"/>
</dbReference>
<keyword evidence="8 9" id="KW-0289">Folate biosynthesis</keyword>
<proteinExistence type="inferred from homology"/>
<dbReference type="InterPro" id="IPR000489">
    <property type="entry name" value="Pterin-binding_dom"/>
</dbReference>
<evidence type="ECO:0000259" key="10">
    <source>
        <dbReference type="PROSITE" id="PS50972"/>
    </source>
</evidence>
<dbReference type="Pfam" id="PF00809">
    <property type="entry name" value="Pterin_bind"/>
    <property type="match status" value="1"/>
</dbReference>
<organism evidence="11 12">
    <name type="scientific">BD1-7 clade bacterium</name>
    <dbReference type="NCBI Taxonomy" id="2029982"/>
    <lineage>
        <taxon>Bacteria</taxon>
        <taxon>Pseudomonadati</taxon>
        <taxon>Pseudomonadota</taxon>
        <taxon>Gammaproteobacteria</taxon>
        <taxon>Cellvibrionales</taxon>
        <taxon>Spongiibacteraceae</taxon>
        <taxon>BD1-7 clade</taxon>
    </lineage>
</organism>
<evidence type="ECO:0000256" key="3">
    <source>
        <dbReference type="ARBA" id="ARBA00004763"/>
    </source>
</evidence>
<comment type="cofactor">
    <cofactor evidence="2 9">
        <name>Mg(2+)</name>
        <dbReference type="ChEBI" id="CHEBI:18420"/>
    </cofactor>
</comment>
<comment type="function">
    <text evidence="9">Catalyzes the condensation of para-aminobenzoate (pABA) with 6-hydroxymethyl-7,8-dihydropterin diphosphate (DHPt-PP) to form 7,8-dihydropteroate (H2Pte), the immediate precursor of folate derivatives.</text>
</comment>
<reference evidence="11 12" key="1">
    <citation type="submission" date="2019-11" db="EMBL/GenBank/DDBJ databases">
        <authorList>
            <person name="Holert J."/>
        </authorList>
    </citation>
    <scope>NUCLEOTIDE SEQUENCE [LARGE SCALE GENOMIC DNA]</scope>
    <source>
        <strain evidence="11">BC5_2</strain>
    </source>
</reference>
<dbReference type="CDD" id="cd00739">
    <property type="entry name" value="DHPS"/>
    <property type="match status" value="1"/>
</dbReference>
<keyword evidence="6 9" id="KW-0479">Metal-binding</keyword>
<dbReference type="Gene3D" id="3.20.20.20">
    <property type="entry name" value="Dihydropteroate synthase-like"/>
    <property type="match status" value="1"/>
</dbReference>
<evidence type="ECO:0000256" key="7">
    <source>
        <dbReference type="ARBA" id="ARBA00022842"/>
    </source>
</evidence>
<comment type="similarity">
    <text evidence="9">Belongs to the DHPS family.</text>
</comment>
<dbReference type="InterPro" id="IPR011005">
    <property type="entry name" value="Dihydropteroate_synth-like_sf"/>
</dbReference>
<dbReference type="PROSITE" id="PS00793">
    <property type="entry name" value="DHPS_2"/>
    <property type="match status" value="1"/>
</dbReference>
<dbReference type="GO" id="GO:0005829">
    <property type="term" value="C:cytosol"/>
    <property type="evidence" value="ECO:0007669"/>
    <property type="project" value="TreeGrafter"/>
</dbReference>
<evidence type="ECO:0000256" key="9">
    <source>
        <dbReference type="RuleBase" id="RU361205"/>
    </source>
</evidence>
<dbReference type="GO" id="GO:0046656">
    <property type="term" value="P:folic acid biosynthetic process"/>
    <property type="evidence" value="ECO:0007669"/>
    <property type="project" value="UniProtKB-KW"/>
</dbReference>
<evidence type="ECO:0000256" key="5">
    <source>
        <dbReference type="ARBA" id="ARBA00022679"/>
    </source>
</evidence>
<comment type="catalytic activity">
    <reaction evidence="1">
        <text>(7,8-dihydropterin-6-yl)methyl diphosphate + 4-aminobenzoate = 7,8-dihydropteroate + diphosphate</text>
        <dbReference type="Rhea" id="RHEA:19949"/>
        <dbReference type="ChEBI" id="CHEBI:17836"/>
        <dbReference type="ChEBI" id="CHEBI:17839"/>
        <dbReference type="ChEBI" id="CHEBI:33019"/>
        <dbReference type="ChEBI" id="CHEBI:72950"/>
        <dbReference type="EC" id="2.5.1.15"/>
    </reaction>
</comment>
<dbReference type="PROSITE" id="PS50972">
    <property type="entry name" value="PTERIN_BINDING"/>
    <property type="match status" value="1"/>
</dbReference>
<dbReference type="AlphaFoldDB" id="A0A5S9MSI8"/>
<dbReference type="GO" id="GO:0046872">
    <property type="term" value="F:metal ion binding"/>
    <property type="evidence" value="ECO:0007669"/>
    <property type="project" value="UniProtKB-KW"/>
</dbReference>
<evidence type="ECO:0000256" key="8">
    <source>
        <dbReference type="ARBA" id="ARBA00022909"/>
    </source>
</evidence>